<gene>
    <name evidence="1" type="ORF">HMPREF0428_00998</name>
</gene>
<evidence type="ECO:0000313" key="1">
    <source>
        <dbReference type="EMBL" id="EGF88480.1"/>
    </source>
</evidence>
<dbReference type="Proteomes" id="UP000004773">
    <property type="component" value="Unassembled WGS sequence"/>
</dbReference>
<comment type="caution">
    <text evidence="1">The sequence shown here is derived from an EMBL/GenBank/DDBJ whole genome shotgun (WGS) entry which is preliminary data.</text>
</comment>
<reference evidence="1 2" key="1">
    <citation type="submission" date="2011-03" db="EMBL/GenBank/DDBJ databases">
        <title>The Genome Sequence of Gemella haemolysans M341.</title>
        <authorList>
            <consortium name="The Broad Institute Genome Sequencing Platform"/>
            <consortium name="The Broad Institute Genome Sequencing Center for Infectious Disease"/>
            <person name="Earl A."/>
            <person name="Ward D."/>
            <person name="Feldgarden M."/>
            <person name="Gevers D."/>
            <person name="Sibley C.D."/>
            <person name="Field T.R."/>
            <person name="Grinwis M."/>
            <person name="Eshaghurshan C.S."/>
            <person name="Surette M.G."/>
            <person name="Young S.K."/>
            <person name="Zeng Q."/>
            <person name="Gargeya S."/>
            <person name="Fitzgerald M."/>
            <person name="Haas B."/>
            <person name="Abouelleil A."/>
            <person name="Alvarado L."/>
            <person name="Arachchi H.M."/>
            <person name="Berlin A."/>
            <person name="Brown A."/>
            <person name="Chapman S.B."/>
            <person name="Chen Z."/>
            <person name="Dunbar C."/>
            <person name="Freedman E."/>
            <person name="Gearin G."/>
            <person name="Gellesch M."/>
            <person name="Goldberg J."/>
            <person name="Griggs A."/>
            <person name="Gujja S."/>
            <person name="Heilman E.R."/>
            <person name="Heiman D."/>
            <person name="Howarth C."/>
            <person name="Larson L."/>
            <person name="Lui A."/>
            <person name="MacDonald P.J.P."/>
            <person name="Mehta T."/>
            <person name="Montmayeur A."/>
            <person name="Murphy C."/>
            <person name="Neiman D."/>
            <person name="Pearson M."/>
            <person name="Priest M."/>
            <person name="Roberts A."/>
            <person name="Saif S."/>
            <person name="Shea T."/>
            <person name="Shenoy N."/>
            <person name="Sisk P."/>
            <person name="Stolte C."/>
            <person name="Sykes S."/>
            <person name="White J."/>
            <person name="Yandava C."/>
            <person name="Wortman J."/>
            <person name="Nusbaum C."/>
            <person name="Birren B."/>
        </authorList>
    </citation>
    <scope>NUCLEOTIDE SEQUENCE [LARGE SCALE GENOMIC DNA]</scope>
    <source>
        <strain evidence="1 2">M341</strain>
    </source>
</reference>
<accession>A0AA87B032</accession>
<dbReference type="RefSeq" id="WP_003147091.1">
    <property type="nucleotide sequence ID" value="NZ_GL883583.1"/>
</dbReference>
<protein>
    <submittedName>
        <fullName evidence="1">Uncharacterized protein</fullName>
    </submittedName>
</protein>
<evidence type="ECO:0000313" key="2">
    <source>
        <dbReference type="Proteomes" id="UP000004773"/>
    </source>
</evidence>
<sequence>MNKQQRVRREMERHKMANYIAKERQDVFIQSILILMYTLRNDYNFGQKRVMDFISKFLDNMTDFKLGKYYTREMLIETLETELSLNVEQFIKSEVLKTYERFQKGV</sequence>
<proteinExistence type="predicted"/>
<dbReference type="EMBL" id="ACRO01000015">
    <property type="protein sequence ID" value="EGF88480.1"/>
    <property type="molecule type" value="Genomic_DNA"/>
</dbReference>
<organism evidence="1 2">
    <name type="scientific">Gemella haemolysans M341</name>
    <dbReference type="NCBI Taxonomy" id="562981"/>
    <lineage>
        <taxon>Bacteria</taxon>
        <taxon>Bacillati</taxon>
        <taxon>Bacillota</taxon>
        <taxon>Bacilli</taxon>
        <taxon>Bacillales</taxon>
        <taxon>Gemellaceae</taxon>
        <taxon>Gemella</taxon>
    </lineage>
</organism>
<dbReference type="AlphaFoldDB" id="A0AA87B032"/>
<name>A0AA87B032_9BACL</name>